<dbReference type="PANTHER" id="PTHR43531">
    <property type="entry name" value="PROTEIN ICFG"/>
    <property type="match status" value="1"/>
</dbReference>
<comment type="subcellular location">
    <subcellularLocation>
        <location evidence="1">Membrane</location>
    </subcellularLocation>
</comment>
<dbReference type="CDD" id="cd19411">
    <property type="entry name" value="MCP2201-like_sensor"/>
    <property type="match status" value="1"/>
</dbReference>
<dbReference type="Pfam" id="PF00672">
    <property type="entry name" value="HAMP"/>
    <property type="match status" value="1"/>
</dbReference>
<dbReference type="Pfam" id="PF12729">
    <property type="entry name" value="4HB_MCP_1"/>
    <property type="match status" value="1"/>
</dbReference>
<dbReference type="OrthoDB" id="9806477at2"/>
<dbReference type="InterPro" id="IPR003660">
    <property type="entry name" value="HAMP_dom"/>
</dbReference>
<dbReference type="SUPFAM" id="SSF58104">
    <property type="entry name" value="Methyl-accepting chemotaxis protein (MCP) signaling domain"/>
    <property type="match status" value="1"/>
</dbReference>
<protein>
    <submittedName>
        <fullName evidence="8">Methyl-accepting chemotaxis protein</fullName>
    </submittedName>
</protein>
<dbReference type="FunFam" id="1.10.287.950:FF:000001">
    <property type="entry name" value="Methyl-accepting chemotaxis sensory transducer"/>
    <property type="match status" value="1"/>
</dbReference>
<dbReference type="Proteomes" id="UP000199766">
    <property type="component" value="Unassembled WGS sequence"/>
</dbReference>
<comment type="similarity">
    <text evidence="3">Belongs to the methyl-accepting chemotaxis (MCP) protein family.</text>
</comment>
<dbReference type="SMART" id="SM00283">
    <property type="entry name" value="MA"/>
    <property type="match status" value="1"/>
</dbReference>
<dbReference type="InterPro" id="IPR004089">
    <property type="entry name" value="MCPsignal_dom"/>
</dbReference>
<feature type="domain" description="HAMP" evidence="7">
    <location>
        <begin position="219"/>
        <end position="271"/>
    </location>
</feature>
<dbReference type="AlphaFoldDB" id="A0A1H9QN92"/>
<keyword evidence="4" id="KW-0807">Transducer</keyword>
<evidence type="ECO:0000256" key="2">
    <source>
        <dbReference type="ARBA" id="ARBA00022481"/>
    </source>
</evidence>
<dbReference type="GO" id="GO:0005886">
    <property type="term" value="C:plasma membrane"/>
    <property type="evidence" value="ECO:0007669"/>
    <property type="project" value="TreeGrafter"/>
</dbReference>
<keyword evidence="2" id="KW-0488">Methylation</keyword>
<dbReference type="PANTHER" id="PTHR43531:SF14">
    <property type="entry name" value="METHYL-ACCEPTING CHEMOTAXIS PROTEIN I-RELATED"/>
    <property type="match status" value="1"/>
</dbReference>
<keyword evidence="5" id="KW-0472">Membrane</keyword>
<dbReference type="InterPro" id="IPR051310">
    <property type="entry name" value="MCP_chemotaxis"/>
</dbReference>
<accession>A0A1H9QN92</accession>
<keyword evidence="5" id="KW-1133">Transmembrane helix</keyword>
<reference evidence="8 9" key="1">
    <citation type="submission" date="2016-10" db="EMBL/GenBank/DDBJ databases">
        <authorList>
            <person name="de Groot N.N."/>
        </authorList>
    </citation>
    <scope>NUCLEOTIDE SEQUENCE [LARGE SCALE GENOMIC DNA]</scope>
    <source>
        <strain evidence="8 9">ATCC 35958</strain>
    </source>
</reference>
<feature type="transmembrane region" description="Helical" evidence="5">
    <location>
        <begin position="194"/>
        <end position="217"/>
    </location>
</feature>
<keyword evidence="9" id="KW-1185">Reference proteome</keyword>
<dbReference type="PROSITE" id="PS50885">
    <property type="entry name" value="HAMP"/>
    <property type="match status" value="1"/>
</dbReference>
<evidence type="ECO:0000259" key="7">
    <source>
        <dbReference type="PROSITE" id="PS50885"/>
    </source>
</evidence>
<feature type="domain" description="Methyl-accepting transducer" evidence="6">
    <location>
        <begin position="276"/>
        <end position="505"/>
    </location>
</feature>
<evidence type="ECO:0000259" key="6">
    <source>
        <dbReference type="PROSITE" id="PS50111"/>
    </source>
</evidence>
<name>A0A1H9QN92_9BURK</name>
<dbReference type="InterPro" id="IPR047347">
    <property type="entry name" value="YvaQ-like_sensor"/>
</dbReference>
<evidence type="ECO:0000256" key="1">
    <source>
        <dbReference type="ARBA" id="ARBA00004370"/>
    </source>
</evidence>
<dbReference type="SMART" id="SM00304">
    <property type="entry name" value="HAMP"/>
    <property type="match status" value="1"/>
</dbReference>
<dbReference type="GO" id="GO:0004888">
    <property type="term" value="F:transmembrane signaling receptor activity"/>
    <property type="evidence" value="ECO:0007669"/>
    <property type="project" value="TreeGrafter"/>
</dbReference>
<dbReference type="InterPro" id="IPR024478">
    <property type="entry name" value="HlyB_4HB_MCP"/>
</dbReference>
<dbReference type="EMBL" id="FOGD01000011">
    <property type="protein sequence ID" value="SER61213.1"/>
    <property type="molecule type" value="Genomic_DNA"/>
</dbReference>
<dbReference type="GO" id="GO:0006935">
    <property type="term" value="P:chemotaxis"/>
    <property type="evidence" value="ECO:0007669"/>
    <property type="project" value="TreeGrafter"/>
</dbReference>
<dbReference type="Gene3D" id="1.10.287.950">
    <property type="entry name" value="Methyl-accepting chemotaxis protein"/>
    <property type="match status" value="1"/>
</dbReference>
<sequence length="545" mass="58010">MYSTLGTPETRRGSLGRRLLSAFLLVLLLGLMGTLVGLWSLSRINDATTDMVQHGMATERLVADAYRAQAINSERYKAVALSSEPEVGEILGADIVKAQASYDGLMVQLDAQLKSPEERELLARIHASAKDFTLARTELVAARDSGLTERIRLVYNNRFLPAANGLQTALGALTQWQRNTIDARHREIAQWSDWARLALMGFTALALVLGGTLALWLRRSITQPIATASATADRVANLDLRQEIQGHARDEAGQMLTSLAVMQDALRTLVAQVRDSAQSIRTATSEIAVGNGDLSARTEETASNLQETAASLEQITGRVAQSAAAARRAEALASTAATVAEEGGMAMTEVQNTMHGMQESSRKIVDIISVIDGIAFQTNILALNAAVEAARAGAEGRGFAVVASEVRLLATRSAEAAQQIKGLIETSVGQVQSGAALVSNASQTMVRTVASIREAAQAMSEISTAALAQNEGIGQINVAVARIDQMTQQNSALVEESAAASESLQHQAQELAQLISRFVLPDSVLLEPSRLEAVPALQLKMSPGL</sequence>
<dbReference type="Pfam" id="PF00015">
    <property type="entry name" value="MCPsignal"/>
    <property type="match status" value="1"/>
</dbReference>
<evidence type="ECO:0000256" key="3">
    <source>
        <dbReference type="ARBA" id="ARBA00029447"/>
    </source>
</evidence>
<organism evidence="8 9">
    <name type="scientific">Giesbergeria anulus</name>
    <dbReference type="NCBI Taxonomy" id="180197"/>
    <lineage>
        <taxon>Bacteria</taxon>
        <taxon>Pseudomonadati</taxon>
        <taxon>Pseudomonadota</taxon>
        <taxon>Betaproteobacteria</taxon>
        <taxon>Burkholderiales</taxon>
        <taxon>Comamonadaceae</taxon>
        <taxon>Giesbergeria</taxon>
    </lineage>
</organism>
<dbReference type="CDD" id="cd06225">
    <property type="entry name" value="HAMP"/>
    <property type="match status" value="1"/>
</dbReference>
<dbReference type="STRING" id="180197.SAMN02982919_02684"/>
<evidence type="ECO:0000313" key="9">
    <source>
        <dbReference type="Proteomes" id="UP000199766"/>
    </source>
</evidence>
<evidence type="ECO:0000256" key="4">
    <source>
        <dbReference type="PROSITE-ProRule" id="PRU00284"/>
    </source>
</evidence>
<proteinExistence type="inferred from homology"/>
<gene>
    <name evidence="8" type="ORF">SAMN02982919_02684</name>
</gene>
<dbReference type="RefSeq" id="WP_091458497.1">
    <property type="nucleotide sequence ID" value="NZ_FOGD01000011.1"/>
</dbReference>
<keyword evidence="5" id="KW-0812">Transmembrane</keyword>
<dbReference type="PROSITE" id="PS50111">
    <property type="entry name" value="CHEMOTAXIS_TRANSDUC_2"/>
    <property type="match status" value="1"/>
</dbReference>
<dbReference type="GO" id="GO:0007165">
    <property type="term" value="P:signal transduction"/>
    <property type="evidence" value="ECO:0007669"/>
    <property type="project" value="UniProtKB-KW"/>
</dbReference>
<evidence type="ECO:0000256" key="5">
    <source>
        <dbReference type="SAM" id="Phobius"/>
    </source>
</evidence>
<evidence type="ECO:0000313" key="8">
    <source>
        <dbReference type="EMBL" id="SER61213.1"/>
    </source>
</evidence>
<feature type="transmembrane region" description="Helical" evidence="5">
    <location>
        <begin position="20"/>
        <end position="41"/>
    </location>
</feature>